<reference evidence="3" key="1">
    <citation type="submission" date="2019-11" db="UniProtKB">
        <authorList>
            <consortium name="WormBaseParasite"/>
        </authorList>
    </citation>
    <scope>IDENTIFICATION</scope>
</reference>
<accession>A0A5K3FMJ1</accession>
<evidence type="ECO:0000256" key="1">
    <source>
        <dbReference type="ARBA" id="ARBA00006405"/>
    </source>
</evidence>
<feature type="region of interest" description="Disordered" evidence="2">
    <location>
        <begin position="269"/>
        <end position="304"/>
    </location>
</feature>
<protein>
    <submittedName>
        <fullName evidence="3">PI31_Prot_C domain-containing protein</fullName>
    </submittedName>
</protein>
<dbReference type="PANTHER" id="PTHR13266:SF1">
    <property type="entry name" value="PROTEASOME INHIBITOR PI31 SUBUNIT"/>
    <property type="match status" value="1"/>
</dbReference>
<evidence type="ECO:0000313" key="3">
    <source>
        <dbReference type="WBParaSite" id="MCU_008988-RA"/>
    </source>
</evidence>
<dbReference type="WBParaSite" id="MCU_008988-RA">
    <property type="protein sequence ID" value="MCU_008988-RA"/>
    <property type="gene ID" value="MCU_008988"/>
</dbReference>
<dbReference type="GO" id="GO:0070628">
    <property type="term" value="F:proteasome binding"/>
    <property type="evidence" value="ECO:0007669"/>
    <property type="project" value="InterPro"/>
</dbReference>
<dbReference type="InterPro" id="IPR045128">
    <property type="entry name" value="PI31-like"/>
</dbReference>
<dbReference type="AlphaFoldDB" id="A0A5K3FMJ1"/>
<dbReference type="GO" id="GO:0004866">
    <property type="term" value="F:endopeptidase inhibitor activity"/>
    <property type="evidence" value="ECO:0007669"/>
    <property type="project" value="InterPro"/>
</dbReference>
<dbReference type="GO" id="GO:0043161">
    <property type="term" value="P:proteasome-mediated ubiquitin-dependent protein catabolic process"/>
    <property type="evidence" value="ECO:0007669"/>
    <property type="project" value="InterPro"/>
</dbReference>
<name>A0A5K3FMJ1_MESCO</name>
<comment type="similarity">
    <text evidence="1">Belongs to the proteasome inhibitor PI31 family.</text>
</comment>
<dbReference type="PANTHER" id="PTHR13266">
    <property type="entry name" value="PROTEASOME INHIBITOR"/>
    <property type="match status" value="1"/>
</dbReference>
<proteinExistence type="inferred from homology"/>
<feature type="region of interest" description="Disordered" evidence="2">
    <location>
        <begin position="178"/>
        <end position="201"/>
    </location>
</feature>
<organism evidence="3">
    <name type="scientific">Mesocestoides corti</name>
    <name type="common">Flatworm</name>
    <dbReference type="NCBI Taxonomy" id="53468"/>
    <lineage>
        <taxon>Eukaryota</taxon>
        <taxon>Metazoa</taxon>
        <taxon>Spiralia</taxon>
        <taxon>Lophotrochozoa</taxon>
        <taxon>Platyhelminthes</taxon>
        <taxon>Cestoda</taxon>
        <taxon>Eucestoda</taxon>
        <taxon>Cyclophyllidea</taxon>
        <taxon>Mesocestoididae</taxon>
        <taxon>Mesocestoides</taxon>
    </lineage>
</organism>
<dbReference type="Gene3D" id="3.40.1000.30">
    <property type="match status" value="1"/>
</dbReference>
<evidence type="ECO:0000256" key="2">
    <source>
        <dbReference type="SAM" id="MobiDB-lite"/>
    </source>
</evidence>
<sequence>MRMASTSKRVQLSAVQSNILNYVVNMHGSQANGHRSAWIALLAHAYLISRGSILTESPQSLTSLCILPNGWASTDPIRFHYRFSGVANVYESTSTHSSSKYSLQLSVTQADNNVFVNLTNLTNDKFGHLEISGPGHVRLEAVVSDSALQPTAIFPQLESTLFEMEEKLWKPVFPSPPQSKPGVNPFMSSPPSVVQQPASHPNTGVYPNVPDYGRSDLDPLGGEPGSRLPFGGGGMVIDPTQALRRPNPFGLPHPGGGGMVPPGARYDPIGPPMIPPRGIGPRGGRFNNPDPDSLQPPGWEDMYM</sequence>